<dbReference type="Pfam" id="PF03551">
    <property type="entry name" value="PadR"/>
    <property type="match status" value="1"/>
</dbReference>
<dbReference type="AlphaFoldDB" id="A0A8J3ZBI9"/>
<accession>A0A8J3ZBI9</accession>
<evidence type="ECO:0000313" key="2">
    <source>
        <dbReference type="EMBL" id="GIJ60931.1"/>
    </source>
</evidence>
<dbReference type="PANTHER" id="PTHR33169">
    <property type="entry name" value="PADR-FAMILY TRANSCRIPTIONAL REGULATOR"/>
    <property type="match status" value="1"/>
</dbReference>
<dbReference type="InterPro" id="IPR036390">
    <property type="entry name" value="WH_DNA-bd_sf"/>
</dbReference>
<comment type="caution">
    <text evidence="2">The sequence shown here is derived from an EMBL/GenBank/DDBJ whole genome shotgun (WGS) entry which is preliminary data.</text>
</comment>
<dbReference type="InterPro" id="IPR052509">
    <property type="entry name" value="Metal_resp_DNA-bind_regulator"/>
</dbReference>
<evidence type="ECO:0000313" key="3">
    <source>
        <dbReference type="Proteomes" id="UP000612585"/>
    </source>
</evidence>
<dbReference type="InterPro" id="IPR005149">
    <property type="entry name" value="Tscrpt_reg_PadR_N"/>
</dbReference>
<evidence type="ECO:0000259" key="1">
    <source>
        <dbReference type="Pfam" id="PF03551"/>
    </source>
</evidence>
<dbReference type="SUPFAM" id="SSF46785">
    <property type="entry name" value="Winged helix' DNA-binding domain"/>
    <property type="match status" value="1"/>
</dbReference>
<reference evidence="2" key="1">
    <citation type="submission" date="2021-01" db="EMBL/GenBank/DDBJ databases">
        <title>Whole genome shotgun sequence of Virgisporangium aurantiacum NBRC 16421.</title>
        <authorList>
            <person name="Komaki H."/>
            <person name="Tamura T."/>
        </authorList>
    </citation>
    <scope>NUCLEOTIDE SEQUENCE</scope>
    <source>
        <strain evidence="2">NBRC 16421</strain>
    </source>
</reference>
<dbReference type="InterPro" id="IPR036388">
    <property type="entry name" value="WH-like_DNA-bd_sf"/>
</dbReference>
<keyword evidence="3" id="KW-1185">Reference proteome</keyword>
<organism evidence="2 3">
    <name type="scientific">Virgisporangium aurantiacum</name>
    <dbReference type="NCBI Taxonomy" id="175570"/>
    <lineage>
        <taxon>Bacteria</taxon>
        <taxon>Bacillati</taxon>
        <taxon>Actinomycetota</taxon>
        <taxon>Actinomycetes</taxon>
        <taxon>Micromonosporales</taxon>
        <taxon>Micromonosporaceae</taxon>
        <taxon>Virgisporangium</taxon>
    </lineage>
</organism>
<protein>
    <recommendedName>
        <fullName evidence="1">Transcription regulator PadR N-terminal domain-containing protein</fullName>
    </recommendedName>
</protein>
<feature type="domain" description="Transcription regulator PadR N-terminal" evidence="1">
    <location>
        <begin position="20"/>
        <end position="79"/>
    </location>
</feature>
<dbReference type="PANTHER" id="PTHR33169:SF14">
    <property type="entry name" value="TRANSCRIPTIONAL REGULATOR RV3488"/>
    <property type="match status" value="1"/>
</dbReference>
<dbReference type="Proteomes" id="UP000612585">
    <property type="component" value="Unassembled WGS sequence"/>
</dbReference>
<name>A0A8J3ZBI9_9ACTN</name>
<dbReference type="Gene3D" id="1.10.10.10">
    <property type="entry name" value="Winged helix-like DNA-binding domain superfamily/Winged helix DNA-binding domain"/>
    <property type="match status" value="1"/>
</dbReference>
<dbReference type="RefSeq" id="WP_204005588.1">
    <property type="nucleotide sequence ID" value="NZ_BOPG01000061.1"/>
</dbReference>
<dbReference type="EMBL" id="BOPG01000061">
    <property type="protein sequence ID" value="GIJ60931.1"/>
    <property type="molecule type" value="Genomic_DNA"/>
</dbReference>
<sequence length="106" mass="11749">MRVTLGVAVVLRIFLDDVAQPRYGYELMQRTGFASGKLYPILARLEASGWLEGEFEAGDPATLGRPQRRWYRLTDHGVASARHELARLHAQLSPSPAPLRPQVGPA</sequence>
<proteinExistence type="predicted"/>
<gene>
    <name evidence="2" type="ORF">Vau01_084470</name>
</gene>